<dbReference type="AlphaFoldDB" id="A0AAV7I407"/>
<dbReference type="EMBL" id="JAHXZJ010002237">
    <property type="protein sequence ID" value="KAH0546040.1"/>
    <property type="molecule type" value="Genomic_DNA"/>
</dbReference>
<evidence type="ECO:0000313" key="1">
    <source>
        <dbReference type="EMBL" id="KAH0546040.1"/>
    </source>
</evidence>
<protein>
    <submittedName>
        <fullName evidence="1">Uncharacterized protein</fullName>
    </submittedName>
</protein>
<organism evidence="1 2">
    <name type="scientific">Cotesia glomerata</name>
    <name type="common">Lepidopteran parasitic wasp</name>
    <name type="synonym">Apanteles glomeratus</name>
    <dbReference type="NCBI Taxonomy" id="32391"/>
    <lineage>
        <taxon>Eukaryota</taxon>
        <taxon>Metazoa</taxon>
        <taxon>Ecdysozoa</taxon>
        <taxon>Arthropoda</taxon>
        <taxon>Hexapoda</taxon>
        <taxon>Insecta</taxon>
        <taxon>Pterygota</taxon>
        <taxon>Neoptera</taxon>
        <taxon>Endopterygota</taxon>
        <taxon>Hymenoptera</taxon>
        <taxon>Apocrita</taxon>
        <taxon>Ichneumonoidea</taxon>
        <taxon>Braconidae</taxon>
        <taxon>Microgastrinae</taxon>
        <taxon>Cotesia</taxon>
    </lineage>
</organism>
<evidence type="ECO:0000313" key="2">
    <source>
        <dbReference type="Proteomes" id="UP000826195"/>
    </source>
</evidence>
<comment type="caution">
    <text evidence="1">The sequence shown here is derived from an EMBL/GenBank/DDBJ whole genome shotgun (WGS) entry which is preliminary data.</text>
</comment>
<proteinExistence type="predicted"/>
<reference evidence="1 2" key="1">
    <citation type="journal article" date="2021" name="J. Hered.">
        <title>A chromosome-level genome assembly of the parasitoid wasp, Cotesia glomerata (Hymenoptera: Braconidae).</title>
        <authorList>
            <person name="Pinto B.J."/>
            <person name="Weis J.J."/>
            <person name="Gamble T."/>
            <person name="Ode P.J."/>
            <person name="Paul R."/>
            <person name="Zaspel J.M."/>
        </authorList>
    </citation>
    <scope>NUCLEOTIDE SEQUENCE [LARGE SCALE GENOMIC DNA]</scope>
    <source>
        <strain evidence="1">CgM1</strain>
    </source>
</reference>
<gene>
    <name evidence="1" type="ORF">KQX54_006065</name>
</gene>
<name>A0AAV7I407_COTGL</name>
<sequence>MPLKKAGAESNKGGLVGESESTRLVDRSSNLNRFALAVRVRMNAVFSAVDLAEFLGVLFVDWLPIYLSRENLCHLGVFNFLRLFIGRCPGISSQWEILVTGALQCLPELRTEVGFGCSDFGTVPTRKPLCRRRRRETRSVGNVVSRKRLKLVYNTGETMEDSGVAVSRVEWAQSA</sequence>
<keyword evidence="2" id="KW-1185">Reference proteome</keyword>
<dbReference type="Proteomes" id="UP000826195">
    <property type="component" value="Unassembled WGS sequence"/>
</dbReference>
<accession>A0AAV7I407</accession>